<evidence type="ECO:0000256" key="3">
    <source>
        <dbReference type="ARBA" id="ARBA00012438"/>
    </source>
</evidence>
<dbReference type="InterPro" id="IPR001789">
    <property type="entry name" value="Sig_transdc_resp-reg_receiver"/>
</dbReference>
<evidence type="ECO:0000259" key="16">
    <source>
        <dbReference type="PROSITE" id="PS50110"/>
    </source>
</evidence>
<dbReference type="GO" id="GO:0000155">
    <property type="term" value="F:phosphorelay sensor kinase activity"/>
    <property type="evidence" value="ECO:0007669"/>
    <property type="project" value="InterPro"/>
</dbReference>
<dbReference type="PROSITE" id="PS50109">
    <property type="entry name" value="HIS_KIN"/>
    <property type="match status" value="1"/>
</dbReference>
<evidence type="ECO:0000256" key="10">
    <source>
        <dbReference type="ARBA" id="ARBA00022840"/>
    </source>
</evidence>
<dbReference type="EMBL" id="JADKCH010000002">
    <property type="protein sequence ID" value="MBK8571857.1"/>
    <property type="molecule type" value="Genomic_DNA"/>
</dbReference>
<keyword evidence="5 13" id="KW-0597">Phosphoprotein</keyword>
<dbReference type="Pfam" id="PF22673">
    <property type="entry name" value="MCP-like_PDC_1"/>
    <property type="match status" value="1"/>
</dbReference>
<evidence type="ECO:0000259" key="15">
    <source>
        <dbReference type="PROSITE" id="PS50109"/>
    </source>
</evidence>
<dbReference type="SMART" id="SM00448">
    <property type="entry name" value="REC"/>
    <property type="match status" value="1"/>
</dbReference>
<dbReference type="CDD" id="cd00082">
    <property type="entry name" value="HisKA"/>
    <property type="match status" value="1"/>
</dbReference>
<proteinExistence type="predicted"/>
<evidence type="ECO:0000259" key="17">
    <source>
        <dbReference type="PROSITE" id="PS50885"/>
    </source>
</evidence>
<keyword evidence="4" id="KW-1003">Cell membrane</keyword>
<dbReference type="InterPro" id="IPR029151">
    <property type="entry name" value="Sensor-like_sf"/>
</dbReference>
<dbReference type="SMART" id="SM00388">
    <property type="entry name" value="HisKA"/>
    <property type="match status" value="1"/>
</dbReference>
<dbReference type="PROSITE" id="PS50110">
    <property type="entry name" value="RESPONSE_REGULATORY"/>
    <property type="match status" value="1"/>
</dbReference>
<dbReference type="InterPro" id="IPR005467">
    <property type="entry name" value="His_kinase_dom"/>
</dbReference>
<comment type="subcellular location">
    <subcellularLocation>
        <location evidence="2">Cell membrane</location>
        <topology evidence="2">Multi-pass membrane protein</topology>
    </subcellularLocation>
</comment>
<keyword evidence="8" id="KW-0547">Nucleotide-binding</keyword>
<accession>A0A936F0F3</accession>
<dbReference type="Pfam" id="PF00072">
    <property type="entry name" value="Response_reg"/>
    <property type="match status" value="1"/>
</dbReference>
<evidence type="ECO:0000256" key="12">
    <source>
        <dbReference type="ARBA" id="ARBA00023012"/>
    </source>
</evidence>
<dbReference type="Pfam" id="PF02518">
    <property type="entry name" value="HATPase_c"/>
    <property type="match status" value="1"/>
</dbReference>
<name>A0A936F0F3_9BACT</name>
<dbReference type="InterPro" id="IPR003660">
    <property type="entry name" value="HAMP_dom"/>
</dbReference>
<feature type="domain" description="Histidine kinase" evidence="15">
    <location>
        <begin position="421"/>
        <end position="630"/>
    </location>
</feature>
<dbReference type="Gene3D" id="3.40.50.2300">
    <property type="match status" value="1"/>
</dbReference>
<dbReference type="GO" id="GO:0005886">
    <property type="term" value="C:plasma membrane"/>
    <property type="evidence" value="ECO:0007669"/>
    <property type="project" value="UniProtKB-SubCell"/>
</dbReference>
<dbReference type="SUPFAM" id="SSF52172">
    <property type="entry name" value="CheY-like"/>
    <property type="match status" value="1"/>
</dbReference>
<dbReference type="CDD" id="cd12913">
    <property type="entry name" value="PDC1_MCP_like"/>
    <property type="match status" value="1"/>
</dbReference>
<dbReference type="PANTHER" id="PTHR43065:SF46">
    <property type="entry name" value="C4-DICARBOXYLATE TRANSPORT SENSOR PROTEIN DCTB"/>
    <property type="match status" value="1"/>
</dbReference>
<dbReference type="PRINTS" id="PR00344">
    <property type="entry name" value="BCTRLSENSOR"/>
</dbReference>
<organism evidence="18 19">
    <name type="scientific">Candidatus Geothrix odensensis</name>
    <dbReference type="NCBI Taxonomy" id="2954440"/>
    <lineage>
        <taxon>Bacteria</taxon>
        <taxon>Pseudomonadati</taxon>
        <taxon>Acidobacteriota</taxon>
        <taxon>Holophagae</taxon>
        <taxon>Holophagales</taxon>
        <taxon>Holophagaceae</taxon>
        <taxon>Geothrix</taxon>
    </lineage>
</organism>
<evidence type="ECO:0000256" key="4">
    <source>
        <dbReference type="ARBA" id="ARBA00022475"/>
    </source>
</evidence>
<evidence type="ECO:0000313" key="18">
    <source>
        <dbReference type="EMBL" id="MBK8571857.1"/>
    </source>
</evidence>
<dbReference type="PROSITE" id="PS50885">
    <property type="entry name" value="HAMP"/>
    <property type="match status" value="1"/>
</dbReference>
<reference evidence="18 19" key="1">
    <citation type="submission" date="2020-10" db="EMBL/GenBank/DDBJ databases">
        <title>Connecting structure to function with the recovery of over 1000 high-quality activated sludge metagenome-assembled genomes encoding full-length rRNA genes using long-read sequencing.</title>
        <authorList>
            <person name="Singleton C.M."/>
            <person name="Petriglieri F."/>
            <person name="Kristensen J.M."/>
            <person name="Kirkegaard R.H."/>
            <person name="Michaelsen T.Y."/>
            <person name="Andersen M.H."/>
            <person name="Karst S.M."/>
            <person name="Dueholm M.S."/>
            <person name="Nielsen P.H."/>
            <person name="Albertsen M."/>
        </authorList>
    </citation>
    <scope>NUCLEOTIDE SEQUENCE [LARGE SCALE GENOMIC DNA]</scope>
    <source>
        <strain evidence="18">OdNE_18-Q3-R46-58_MAXAC.008</strain>
    </source>
</reference>
<protein>
    <recommendedName>
        <fullName evidence="3">histidine kinase</fullName>
        <ecNumber evidence="3">2.7.13.3</ecNumber>
    </recommendedName>
</protein>
<dbReference type="Gene3D" id="1.10.287.130">
    <property type="match status" value="1"/>
</dbReference>
<evidence type="ECO:0000256" key="7">
    <source>
        <dbReference type="ARBA" id="ARBA00022692"/>
    </source>
</evidence>
<dbReference type="GO" id="GO:0005524">
    <property type="term" value="F:ATP binding"/>
    <property type="evidence" value="ECO:0007669"/>
    <property type="project" value="UniProtKB-KW"/>
</dbReference>
<dbReference type="Gene3D" id="3.30.565.10">
    <property type="entry name" value="Histidine kinase-like ATPase, C-terminal domain"/>
    <property type="match status" value="1"/>
</dbReference>
<evidence type="ECO:0000256" key="9">
    <source>
        <dbReference type="ARBA" id="ARBA00022777"/>
    </source>
</evidence>
<evidence type="ECO:0000256" key="11">
    <source>
        <dbReference type="ARBA" id="ARBA00022989"/>
    </source>
</evidence>
<evidence type="ECO:0000256" key="5">
    <source>
        <dbReference type="ARBA" id="ARBA00022553"/>
    </source>
</evidence>
<keyword evidence="12" id="KW-0902">Two-component regulatory system</keyword>
<evidence type="ECO:0000313" key="19">
    <source>
        <dbReference type="Proteomes" id="UP000709959"/>
    </source>
</evidence>
<dbReference type="EC" id="2.7.13.3" evidence="3"/>
<keyword evidence="6" id="KW-0808">Transferase</keyword>
<dbReference type="SUPFAM" id="SSF47384">
    <property type="entry name" value="Homodimeric domain of signal transducing histidine kinase"/>
    <property type="match status" value="1"/>
</dbReference>
<evidence type="ECO:0000256" key="1">
    <source>
        <dbReference type="ARBA" id="ARBA00000085"/>
    </source>
</evidence>
<evidence type="ECO:0000256" key="6">
    <source>
        <dbReference type="ARBA" id="ARBA00022679"/>
    </source>
</evidence>
<dbReference type="PANTHER" id="PTHR43065">
    <property type="entry name" value="SENSOR HISTIDINE KINASE"/>
    <property type="match status" value="1"/>
</dbReference>
<comment type="caution">
    <text evidence="18">The sequence shown here is derived from an EMBL/GenBank/DDBJ whole genome shotgun (WGS) entry which is preliminary data.</text>
</comment>
<dbReference type="InterPro" id="IPR004358">
    <property type="entry name" value="Sig_transdc_His_kin-like_C"/>
</dbReference>
<keyword evidence="9" id="KW-0418">Kinase</keyword>
<dbReference type="SMART" id="SM00387">
    <property type="entry name" value="HATPase_c"/>
    <property type="match status" value="1"/>
</dbReference>
<dbReference type="SUPFAM" id="SSF55874">
    <property type="entry name" value="ATPase domain of HSP90 chaperone/DNA topoisomerase II/histidine kinase"/>
    <property type="match status" value="1"/>
</dbReference>
<dbReference type="InterPro" id="IPR003594">
    <property type="entry name" value="HATPase_dom"/>
</dbReference>
<evidence type="ECO:0000256" key="8">
    <source>
        <dbReference type="ARBA" id="ARBA00022741"/>
    </source>
</evidence>
<keyword evidence="10" id="KW-0067">ATP-binding</keyword>
<keyword evidence="11 14" id="KW-1133">Transmembrane helix</keyword>
<dbReference type="InterPro" id="IPR011006">
    <property type="entry name" value="CheY-like_superfamily"/>
</dbReference>
<sequence>MLLLPIRRLLLRDLLVLMAGLSALILGLSWWSQQQALKRQASARTESALHHLQTVLHLELKASQSLGEVVRGWWLDGALDPSRPEEAARLLHPLLTAQRSITSLNLARQDGPSLLFLRRSDAWFMRELIQPGPQARIRWHRLGAPGDRMITEAWTPMDYDPRTRPWYLAGIAASEPSWTEPYTFYTTKDPGITCTFPIRDARGLLGVAALDFLLDDLTASVWSAQPTLRSRCLVVDPEGRAVILPNDPAFQTPASRRQAFLSPVGTGFLQAQARLLKVPLGRTLSFNYRGDTMIGLITGFASLPGIHWRLLMTVPEEDLLGPARFRLWSMFGMAVLSLGLAAWRILHIARRVAGPITQLGAAAEALGQGATPPPIHSRILEIRSLDRALRKASESLIDQARLQRQLEHSQRMETVGTLAGGIAHDVNNQLAAILGQLHLCRETLPDGHSALNRIHRAEEATRRCAQTTKALLSFSHQSRPELQPLDLNALVQNTAAILEPLLGGRIRLRCHLAPDLPPISGDAVQLEQVLLNLGVNARDAMPGGGTLSLTTHLGEDGRVLLDLQDTGSGIPEAILSRLFEPFVTTKEQGKGTGLGLAMVFSILKAHGGDIHAENMPEGGARFRVRLPAAGAGAVPMTQGAERLRTASPNLAGRRILVVEDEPLLREMLADALTLARMQVTTAPDGALAWKVWQQAGGFDLVISDQRMPDCTGLELMALIRESGSEVPFILVSGQGLEGMEGRLAADRRVRLVPKPFELPRLLPLMEDMLSLRRG</sequence>
<comment type="catalytic activity">
    <reaction evidence="1">
        <text>ATP + protein L-histidine = ADP + protein N-phospho-L-histidine.</text>
        <dbReference type="EC" id="2.7.13.3"/>
    </reaction>
</comment>
<dbReference type="InterPro" id="IPR036890">
    <property type="entry name" value="HATPase_C_sf"/>
</dbReference>
<feature type="domain" description="Response regulatory" evidence="16">
    <location>
        <begin position="654"/>
        <end position="769"/>
    </location>
</feature>
<keyword evidence="7 14" id="KW-0812">Transmembrane</keyword>
<dbReference type="InterPro" id="IPR003661">
    <property type="entry name" value="HisK_dim/P_dom"/>
</dbReference>
<evidence type="ECO:0000256" key="14">
    <source>
        <dbReference type="SAM" id="Phobius"/>
    </source>
</evidence>
<keyword evidence="14" id="KW-0472">Membrane</keyword>
<dbReference type="Gene3D" id="3.30.450.20">
    <property type="entry name" value="PAS domain"/>
    <property type="match status" value="2"/>
</dbReference>
<feature type="modified residue" description="4-aspartylphosphate" evidence="13">
    <location>
        <position position="704"/>
    </location>
</feature>
<gene>
    <name evidence="18" type="ORF">IPN91_04240</name>
</gene>
<dbReference type="InterPro" id="IPR036097">
    <property type="entry name" value="HisK_dim/P_sf"/>
</dbReference>
<dbReference type="SUPFAM" id="SSF103190">
    <property type="entry name" value="Sensory domain-like"/>
    <property type="match status" value="1"/>
</dbReference>
<dbReference type="AlphaFoldDB" id="A0A936F0F3"/>
<dbReference type="Proteomes" id="UP000709959">
    <property type="component" value="Unassembled WGS sequence"/>
</dbReference>
<feature type="transmembrane region" description="Helical" evidence="14">
    <location>
        <begin position="14"/>
        <end position="31"/>
    </location>
</feature>
<evidence type="ECO:0000256" key="2">
    <source>
        <dbReference type="ARBA" id="ARBA00004651"/>
    </source>
</evidence>
<evidence type="ECO:0000256" key="13">
    <source>
        <dbReference type="PROSITE-ProRule" id="PRU00169"/>
    </source>
</evidence>
<feature type="domain" description="HAMP" evidence="17">
    <location>
        <begin position="350"/>
        <end position="401"/>
    </location>
</feature>